<dbReference type="EMBL" id="BFEA01000810">
    <property type="protein sequence ID" value="GBG90428.1"/>
    <property type="molecule type" value="Genomic_DNA"/>
</dbReference>
<dbReference type="Proteomes" id="UP000265515">
    <property type="component" value="Unassembled WGS sequence"/>
</dbReference>
<name>A0A388M771_CHABU</name>
<comment type="caution">
    <text evidence="2">The sequence shown here is derived from an EMBL/GenBank/DDBJ whole genome shotgun (WGS) entry which is preliminary data.</text>
</comment>
<evidence type="ECO:0000313" key="2">
    <source>
        <dbReference type="EMBL" id="GBG90428.1"/>
    </source>
</evidence>
<gene>
    <name evidence="2" type="ORF">CBR_g50675</name>
</gene>
<feature type="domain" description="DUF659" evidence="1">
    <location>
        <begin position="1"/>
        <end position="110"/>
    </location>
</feature>
<dbReference type="AlphaFoldDB" id="A0A388M771"/>
<keyword evidence="3" id="KW-1185">Reference proteome</keyword>
<proteinExistence type="predicted"/>
<dbReference type="Pfam" id="PF04937">
    <property type="entry name" value="DUF659"/>
    <property type="match status" value="1"/>
</dbReference>
<organism evidence="2 3">
    <name type="scientific">Chara braunii</name>
    <name type="common">Braun's stonewort</name>
    <dbReference type="NCBI Taxonomy" id="69332"/>
    <lineage>
        <taxon>Eukaryota</taxon>
        <taxon>Viridiplantae</taxon>
        <taxon>Streptophyta</taxon>
        <taxon>Charophyceae</taxon>
        <taxon>Charales</taxon>
        <taxon>Characeae</taxon>
        <taxon>Chara</taxon>
    </lineage>
</organism>
<accession>A0A388M771</accession>
<evidence type="ECO:0000313" key="3">
    <source>
        <dbReference type="Proteomes" id="UP000265515"/>
    </source>
</evidence>
<sequence>MRTRLLDEIYHEILVRVAPKKAKWKITGSTMMTDGATSRSFKPVVNFIAAGEDGSVLTTTVDMSERDKTGVALADLLEEVIWDIDVDVVNAYCTDNAYANKVAAQRLQDHPDSAISRIPWLPYSG</sequence>
<evidence type="ECO:0000259" key="1">
    <source>
        <dbReference type="Pfam" id="PF04937"/>
    </source>
</evidence>
<dbReference type="Gramene" id="GBG90428">
    <property type="protein sequence ID" value="GBG90428"/>
    <property type="gene ID" value="CBR_g50675"/>
</dbReference>
<reference evidence="2 3" key="1">
    <citation type="journal article" date="2018" name="Cell">
        <title>The Chara Genome: Secondary Complexity and Implications for Plant Terrestrialization.</title>
        <authorList>
            <person name="Nishiyama T."/>
            <person name="Sakayama H."/>
            <person name="Vries J.D."/>
            <person name="Buschmann H."/>
            <person name="Saint-Marcoux D."/>
            <person name="Ullrich K.K."/>
            <person name="Haas F.B."/>
            <person name="Vanderstraeten L."/>
            <person name="Becker D."/>
            <person name="Lang D."/>
            <person name="Vosolsobe S."/>
            <person name="Rombauts S."/>
            <person name="Wilhelmsson P.K.I."/>
            <person name="Janitza P."/>
            <person name="Kern R."/>
            <person name="Heyl A."/>
            <person name="Rumpler F."/>
            <person name="Villalobos L.I.A.C."/>
            <person name="Clay J.M."/>
            <person name="Skokan R."/>
            <person name="Toyoda A."/>
            <person name="Suzuki Y."/>
            <person name="Kagoshima H."/>
            <person name="Schijlen E."/>
            <person name="Tajeshwar N."/>
            <person name="Catarino B."/>
            <person name="Hetherington A.J."/>
            <person name="Saltykova A."/>
            <person name="Bonnot C."/>
            <person name="Breuninger H."/>
            <person name="Symeonidi A."/>
            <person name="Radhakrishnan G.V."/>
            <person name="Van Nieuwerburgh F."/>
            <person name="Deforce D."/>
            <person name="Chang C."/>
            <person name="Karol K.G."/>
            <person name="Hedrich R."/>
            <person name="Ulvskov P."/>
            <person name="Glockner G."/>
            <person name="Delwiche C.F."/>
            <person name="Petrasek J."/>
            <person name="Van de Peer Y."/>
            <person name="Friml J."/>
            <person name="Beilby M."/>
            <person name="Dolan L."/>
            <person name="Kohara Y."/>
            <person name="Sugano S."/>
            <person name="Fujiyama A."/>
            <person name="Delaux P.-M."/>
            <person name="Quint M."/>
            <person name="TheiBen G."/>
            <person name="Hagemann M."/>
            <person name="Harholt J."/>
            <person name="Dunand C."/>
            <person name="Zachgo S."/>
            <person name="Langdale J."/>
            <person name="Maumus F."/>
            <person name="Straeten D.V.D."/>
            <person name="Gould S.B."/>
            <person name="Rensing S.A."/>
        </authorList>
    </citation>
    <scope>NUCLEOTIDE SEQUENCE [LARGE SCALE GENOMIC DNA]</scope>
    <source>
        <strain evidence="2 3">S276</strain>
    </source>
</reference>
<dbReference type="InterPro" id="IPR007021">
    <property type="entry name" value="DUF659"/>
</dbReference>
<protein>
    <recommendedName>
        <fullName evidence="1">DUF659 domain-containing protein</fullName>
    </recommendedName>
</protein>